<keyword evidence="2" id="KW-1185">Reference proteome</keyword>
<protein>
    <submittedName>
        <fullName evidence="1">Uncharacterized protein</fullName>
    </submittedName>
</protein>
<sequence length="82" mass="9381">MVRIRLTPEDRKHYEQTAEGRAYLEYNDKVGGEPIGLMVPTGYPQGVHEMGGVIAVYNECIRRGMTWKELLNYQEPPDDALI</sequence>
<dbReference type="Proteomes" id="UP001596267">
    <property type="component" value="Unassembled WGS sequence"/>
</dbReference>
<gene>
    <name evidence="1" type="ORF">ACFP7A_12555</name>
</gene>
<organism evidence="1 2">
    <name type="scientific">Sporolactobacillus kofuensis</name>
    <dbReference type="NCBI Taxonomy" id="269672"/>
    <lineage>
        <taxon>Bacteria</taxon>
        <taxon>Bacillati</taxon>
        <taxon>Bacillota</taxon>
        <taxon>Bacilli</taxon>
        <taxon>Bacillales</taxon>
        <taxon>Sporolactobacillaceae</taxon>
        <taxon>Sporolactobacillus</taxon>
    </lineage>
</organism>
<evidence type="ECO:0000313" key="2">
    <source>
        <dbReference type="Proteomes" id="UP001596267"/>
    </source>
</evidence>
<dbReference type="EMBL" id="JBHSTQ010000014">
    <property type="protein sequence ID" value="MFC6387430.1"/>
    <property type="molecule type" value="Genomic_DNA"/>
</dbReference>
<dbReference type="RefSeq" id="WP_253077180.1">
    <property type="nucleotide sequence ID" value="NZ_JAMXWN010000016.1"/>
</dbReference>
<accession>A0ABW1WK36</accession>
<name>A0ABW1WK36_9BACL</name>
<reference evidence="2" key="1">
    <citation type="journal article" date="2019" name="Int. J. Syst. Evol. Microbiol.">
        <title>The Global Catalogue of Microorganisms (GCM) 10K type strain sequencing project: providing services to taxonomists for standard genome sequencing and annotation.</title>
        <authorList>
            <consortium name="The Broad Institute Genomics Platform"/>
            <consortium name="The Broad Institute Genome Sequencing Center for Infectious Disease"/>
            <person name="Wu L."/>
            <person name="Ma J."/>
        </authorList>
    </citation>
    <scope>NUCLEOTIDE SEQUENCE [LARGE SCALE GENOMIC DNA]</scope>
    <source>
        <strain evidence="2">CCUG 42001</strain>
    </source>
</reference>
<proteinExistence type="predicted"/>
<evidence type="ECO:0000313" key="1">
    <source>
        <dbReference type="EMBL" id="MFC6387430.1"/>
    </source>
</evidence>
<comment type="caution">
    <text evidence="1">The sequence shown here is derived from an EMBL/GenBank/DDBJ whole genome shotgun (WGS) entry which is preliminary data.</text>
</comment>